<keyword evidence="8" id="KW-1185">Reference proteome</keyword>
<evidence type="ECO:0000256" key="2">
    <source>
        <dbReference type="ARBA" id="ARBA00023136"/>
    </source>
</evidence>
<dbReference type="EMBL" id="WOWP01000013">
    <property type="protein sequence ID" value="MUV03062.1"/>
    <property type="molecule type" value="Genomic_DNA"/>
</dbReference>
<comment type="caution">
    <text evidence="7">The sequence shown here is derived from an EMBL/GenBank/DDBJ whole genome shotgun (WGS) entry which is preliminary data.</text>
</comment>
<dbReference type="RefSeq" id="WP_157482009.1">
    <property type="nucleotide sequence ID" value="NZ_WOWP01000013.1"/>
</dbReference>
<dbReference type="OrthoDB" id="9782229at2"/>
<evidence type="ECO:0000313" key="7">
    <source>
        <dbReference type="EMBL" id="MUV03062.1"/>
    </source>
</evidence>
<name>A0A6N8H9S7_9FLAO</name>
<feature type="domain" description="OmpA-like" evidence="6">
    <location>
        <begin position="13"/>
        <end position="124"/>
    </location>
</feature>
<feature type="domain" description="OmpA-like" evidence="6">
    <location>
        <begin position="146"/>
        <end position="260"/>
    </location>
</feature>
<reference evidence="7 8" key="1">
    <citation type="submission" date="2019-12" db="EMBL/GenBank/DDBJ databases">
        <authorList>
            <person name="Sun J.-Q."/>
        </authorList>
    </citation>
    <scope>NUCLEOTIDE SEQUENCE [LARGE SCALE GENOMIC DNA]</scope>
    <source>
        <strain evidence="7 8">JCM 17928</strain>
    </source>
</reference>
<dbReference type="InterPro" id="IPR050330">
    <property type="entry name" value="Bact_OuterMem_StrucFunc"/>
</dbReference>
<accession>A0A6N8H9S7</accession>
<proteinExistence type="predicted"/>
<protein>
    <submittedName>
        <fullName evidence="7">OmpA family protein</fullName>
    </submittedName>
</protein>
<dbReference type="PRINTS" id="PR01021">
    <property type="entry name" value="OMPADOMAIN"/>
</dbReference>
<comment type="subcellular location">
    <subcellularLocation>
        <location evidence="1">Cell outer membrane</location>
    </subcellularLocation>
</comment>
<feature type="signal peptide" evidence="5">
    <location>
        <begin position="1"/>
        <end position="18"/>
    </location>
</feature>
<dbReference type="InterPro" id="IPR006665">
    <property type="entry name" value="OmpA-like"/>
</dbReference>
<evidence type="ECO:0000256" key="3">
    <source>
        <dbReference type="ARBA" id="ARBA00023237"/>
    </source>
</evidence>
<evidence type="ECO:0000256" key="4">
    <source>
        <dbReference type="PROSITE-ProRule" id="PRU00473"/>
    </source>
</evidence>
<dbReference type="PANTHER" id="PTHR30329:SF21">
    <property type="entry name" value="LIPOPROTEIN YIAD-RELATED"/>
    <property type="match status" value="1"/>
</dbReference>
<keyword evidence="3" id="KW-0998">Cell outer membrane</keyword>
<dbReference type="InterPro" id="IPR006664">
    <property type="entry name" value="OMP_bac"/>
</dbReference>
<dbReference type="Pfam" id="PF00691">
    <property type="entry name" value="OmpA"/>
    <property type="match status" value="2"/>
</dbReference>
<evidence type="ECO:0000313" key="8">
    <source>
        <dbReference type="Proteomes" id="UP000433945"/>
    </source>
</evidence>
<gene>
    <name evidence="7" type="ORF">GN157_05005</name>
</gene>
<dbReference type="AlphaFoldDB" id="A0A6N8H9S7"/>
<dbReference type="SUPFAM" id="SSF103088">
    <property type="entry name" value="OmpA-like"/>
    <property type="match status" value="2"/>
</dbReference>
<dbReference type="CDD" id="cd07185">
    <property type="entry name" value="OmpA_C-like"/>
    <property type="match status" value="2"/>
</dbReference>
<feature type="chain" id="PRO_5027078231" evidence="5">
    <location>
        <begin position="19"/>
        <end position="260"/>
    </location>
</feature>
<dbReference type="GO" id="GO:0009279">
    <property type="term" value="C:cell outer membrane"/>
    <property type="evidence" value="ECO:0007669"/>
    <property type="project" value="UniProtKB-SubCell"/>
</dbReference>
<evidence type="ECO:0000256" key="1">
    <source>
        <dbReference type="ARBA" id="ARBA00004442"/>
    </source>
</evidence>
<dbReference type="Gene3D" id="3.30.1330.60">
    <property type="entry name" value="OmpA-like domain"/>
    <property type="match status" value="2"/>
</dbReference>
<dbReference type="PROSITE" id="PS51123">
    <property type="entry name" value="OMPA_2"/>
    <property type="match status" value="2"/>
</dbReference>
<keyword evidence="2 4" id="KW-0472">Membrane</keyword>
<dbReference type="InterPro" id="IPR036737">
    <property type="entry name" value="OmpA-like_sf"/>
</dbReference>
<keyword evidence="5" id="KW-0732">Signal</keyword>
<evidence type="ECO:0000259" key="6">
    <source>
        <dbReference type="PROSITE" id="PS51123"/>
    </source>
</evidence>
<evidence type="ECO:0000256" key="5">
    <source>
        <dbReference type="SAM" id="SignalP"/>
    </source>
</evidence>
<dbReference type="PANTHER" id="PTHR30329">
    <property type="entry name" value="STATOR ELEMENT OF FLAGELLAR MOTOR COMPLEX"/>
    <property type="match status" value="1"/>
</dbReference>
<sequence>MKRIFTLLILLVFTLVQGQQKHTVYFDLDIDEPNSSSVNNFDTWLQQNKDAIVFKVYGYTDKVGSVPYNKDLSLRRANAIVSRLKQNNIAFAEGAEIKGFGEEFEQDSEQAKNRKVEVYYELPETVEEVIEPLDTELAKKVDRSKVGDKLKLPNLYFYNNSDIVVPKSKPVLRELLVIMQKRPKLKIEIQGHICCQPTDEGRISFFRAKAVYEYLLYNGIDAGRLKYRGFSSNNPVYPLPEKNEDERNANRRVEIEIIEN</sequence>
<dbReference type="Proteomes" id="UP000433945">
    <property type="component" value="Unassembled WGS sequence"/>
</dbReference>
<organism evidence="7 8">
    <name type="scientific">Flavobacterium rakeshii</name>
    <dbReference type="NCBI Taxonomy" id="1038845"/>
    <lineage>
        <taxon>Bacteria</taxon>
        <taxon>Pseudomonadati</taxon>
        <taxon>Bacteroidota</taxon>
        <taxon>Flavobacteriia</taxon>
        <taxon>Flavobacteriales</taxon>
        <taxon>Flavobacteriaceae</taxon>
        <taxon>Flavobacterium</taxon>
    </lineage>
</organism>